<reference evidence="2" key="1">
    <citation type="journal article" date="2014" name="Int. J. Syst. Evol. Microbiol.">
        <title>Complete genome sequence of Corynebacterium casei LMG S-19264T (=DSM 44701T), isolated from a smear-ripened cheese.</title>
        <authorList>
            <consortium name="US DOE Joint Genome Institute (JGI-PGF)"/>
            <person name="Walter F."/>
            <person name="Albersmeier A."/>
            <person name="Kalinowski J."/>
            <person name="Ruckert C."/>
        </authorList>
    </citation>
    <scope>NUCLEOTIDE SEQUENCE</scope>
    <source>
        <strain evidence="2">CGMCC 1.15493</strain>
    </source>
</reference>
<dbReference type="Pfam" id="PF01724">
    <property type="entry name" value="DUF29"/>
    <property type="match status" value="1"/>
</dbReference>
<reference evidence="2" key="2">
    <citation type="submission" date="2020-09" db="EMBL/GenBank/DDBJ databases">
        <authorList>
            <person name="Sun Q."/>
            <person name="Zhou Y."/>
        </authorList>
    </citation>
    <scope>NUCLEOTIDE SEQUENCE</scope>
    <source>
        <strain evidence="2">CGMCC 1.15493</strain>
    </source>
</reference>
<dbReference type="RefSeq" id="WP_188854650.1">
    <property type="nucleotide sequence ID" value="NZ_BMJJ01000013.1"/>
</dbReference>
<feature type="region of interest" description="Disordered" evidence="1">
    <location>
        <begin position="149"/>
        <end position="168"/>
    </location>
</feature>
<sequence length="168" mass="19072">MTAPLTKPEPALYDADFYAWTQAQAARLRARAGEGGDIDWENVAEEIESVGRSERKEIRSRLGVLLKHLLKWRYQPERRSDSWTEMISKQRYHISEVIIESPSLQHFPKEALDWAYGWAVRDAARETGLPPALFPRLCPYAIDDVLDPDFLPDAGQDGVPSGSRPAPR</sequence>
<accession>A0A917DHW7</accession>
<evidence type="ECO:0008006" key="4">
    <source>
        <dbReference type="Google" id="ProtNLM"/>
    </source>
</evidence>
<dbReference type="PANTHER" id="PTHR34235">
    <property type="entry name" value="SLR1203 PROTEIN-RELATED"/>
    <property type="match status" value="1"/>
</dbReference>
<organism evidence="2 3">
    <name type="scientific">Aureimonas glaciei</name>
    <dbReference type="NCBI Taxonomy" id="1776957"/>
    <lineage>
        <taxon>Bacteria</taxon>
        <taxon>Pseudomonadati</taxon>
        <taxon>Pseudomonadota</taxon>
        <taxon>Alphaproteobacteria</taxon>
        <taxon>Hyphomicrobiales</taxon>
        <taxon>Aurantimonadaceae</taxon>
        <taxon>Aureimonas</taxon>
    </lineage>
</organism>
<evidence type="ECO:0000313" key="2">
    <source>
        <dbReference type="EMBL" id="GGD36657.1"/>
    </source>
</evidence>
<dbReference type="EMBL" id="BMJJ01000013">
    <property type="protein sequence ID" value="GGD36657.1"/>
    <property type="molecule type" value="Genomic_DNA"/>
</dbReference>
<evidence type="ECO:0000256" key="1">
    <source>
        <dbReference type="SAM" id="MobiDB-lite"/>
    </source>
</evidence>
<dbReference type="Proteomes" id="UP000613160">
    <property type="component" value="Unassembled WGS sequence"/>
</dbReference>
<evidence type="ECO:0000313" key="3">
    <source>
        <dbReference type="Proteomes" id="UP000613160"/>
    </source>
</evidence>
<name>A0A917DHW7_9HYPH</name>
<dbReference type="InterPro" id="IPR002636">
    <property type="entry name" value="DUF29"/>
</dbReference>
<dbReference type="AlphaFoldDB" id="A0A917DHW7"/>
<dbReference type="Gene3D" id="1.20.1220.20">
    <property type="entry name" value="Uncharcterised protein PF01724"/>
    <property type="match status" value="1"/>
</dbReference>
<proteinExistence type="predicted"/>
<keyword evidence="3" id="KW-1185">Reference proteome</keyword>
<gene>
    <name evidence="2" type="ORF">GCM10011335_44470</name>
</gene>
<comment type="caution">
    <text evidence="2">The sequence shown here is derived from an EMBL/GenBank/DDBJ whole genome shotgun (WGS) entry which is preliminary data.</text>
</comment>
<protein>
    <recommendedName>
        <fullName evidence="4">DUF29 domain-containing protein</fullName>
    </recommendedName>
</protein>